<dbReference type="AlphaFoldDB" id="A0A562RJL5"/>
<name>A0A562RJL5_9BURK</name>
<comment type="caution">
    <text evidence="7">The sequence shown here is derived from an EMBL/GenBank/DDBJ whole genome shotgun (WGS) entry which is preliminary data.</text>
</comment>
<feature type="region of interest" description="Disordered" evidence="5">
    <location>
        <begin position="333"/>
        <end position="360"/>
    </location>
</feature>
<gene>
    <name evidence="7" type="ORF">IP91_00324</name>
</gene>
<feature type="compositionally biased region" description="Low complexity" evidence="5">
    <location>
        <begin position="333"/>
        <end position="346"/>
    </location>
</feature>
<dbReference type="InterPro" id="IPR010982">
    <property type="entry name" value="Lambda_DNA-bd_dom_sf"/>
</dbReference>
<evidence type="ECO:0000313" key="7">
    <source>
        <dbReference type="EMBL" id="TWI69257.1"/>
    </source>
</evidence>
<dbReference type="InterPro" id="IPR000843">
    <property type="entry name" value="HTH_LacI"/>
</dbReference>
<evidence type="ECO:0000256" key="1">
    <source>
        <dbReference type="ARBA" id="ARBA00022491"/>
    </source>
</evidence>
<keyword evidence="1" id="KW-0678">Repressor</keyword>
<dbReference type="SUPFAM" id="SSF47413">
    <property type="entry name" value="lambda repressor-like DNA-binding domains"/>
    <property type="match status" value="1"/>
</dbReference>
<dbReference type="InterPro" id="IPR046335">
    <property type="entry name" value="LacI/GalR-like_sensor"/>
</dbReference>
<dbReference type="PROSITE" id="PS50932">
    <property type="entry name" value="HTH_LACI_2"/>
    <property type="match status" value="1"/>
</dbReference>
<dbReference type="PROSITE" id="PS00356">
    <property type="entry name" value="HTH_LACI_1"/>
    <property type="match status" value="1"/>
</dbReference>
<feature type="domain" description="HTH lacI-type" evidence="6">
    <location>
        <begin position="2"/>
        <end position="56"/>
    </location>
</feature>
<dbReference type="Proteomes" id="UP000318431">
    <property type="component" value="Unassembled WGS sequence"/>
</dbReference>
<dbReference type="PANTHER" id="PTHR30146:SF148">
    <property type="entry name" value="HTH-TYPE TRANSCRIPTIONAL REPRESSOR PURR-RELATED"/>
    <property type="match status" value="1"/>
</dbReference>
<dbReference type="GO" id="GO:0003700">
    <property type="term" value="F:DNA-binding transcription factor activity"/>
    <property type="evidence" value="ECO:0007669"/>
    <property type="project" value="TreeGrafter"/>
</dbReference>
<keyword evidence="4" id="KW-0804">Transcription</keyword>
<dbReference type="RefSeq" id="WP_145647024.1">
    <property type="nucleotide sequence ID" value="NZ_VLLB01000001.1"/>
</dbReference>
<dbReference type="SMART" id="SM00354">
    <property type="entry name" value="HTH_LACI"/>
    <property type="match status" value="1"/>
</dbReference>
<dbReference type="EMBL" id="VLLB01000001">
    <property type="protein sequence ID" value="TWI69257.1"/>
    <property type="molecule type" value="Genomic_DNA"/>
</dbReference>
<accession>A0A562RJL5</accession>
<evidence type="ECO:0000256" key="3">
    <source>
        <dbReference type="ARBA" id="ARBA00023125"/>
    </source>
</evidence>
<keyword evidence="8" id="KW-1185">Reference proteome</keyword>
<dbReference type="Gene3D" id="3.40.50.2300">
    <property type="match status" value="2"/>
</dbReference>
<dbReference type="SUPFAM" id="SSF53822">
    <property type="entry name" value="Periplasmic binding protein-like I"/>
    <property type="match status" value="1"/>
</dbReference>
<dbReference type="PANTHER" id="PTHR30146">
    <property type="entry name" value="LACI-RELATED TRANSCRIPTIONAL REPRESSOR"/>
    <property type="match status" value="1"/>
</dbReference>
<evidence type="ECO:0000259" key="6">
    <source>
        <dbReference type="PROSITE" id="PS50932"/>
    </source>
</evidence>
<dbReference type="CDD" id="cd06288">
    <property type="entry name" value="PBP1_sucrose_transcription_regulator"/>
    <property type="match status" value="1"/>
</dbReference>
<dbReference type="Gene3D" id="1.10.260.40">
    <property type="entry name" value="lambda repressor-like DNA-binding domains"/>
    <property type="match status" value="1"/>
</dbReference>
<dbReference type="Pfam" id="PF00356">
    <property type="entry name" value="LacI"/>
    <property type="match status" value="1"/>
</dbReference>
<dbReference type="GO" id="GO:0000976">
    <property type="term" value="F:transcription cis-regulatory region binding"/>
    <property type="evidence" value="ECO:0007669"/>
    <property type="project" value="TreeGrafter"/>
</dbReference>
<protein>
    <submittedName>
        <fullName evidence="7">LacI family transcriptional regulator</fullName>
    </submittedName>
</protein>
<reference evidence="7 8" key="1">
    <citation type="journal article" date="2015" name="Stand. Genomic Sci.">
        <title>Genomic Encyclopedia of Bacterial and Archaeal Type Strains, Phase III: the genomes of soil and plant-associated and newly described type strains.</title>
        <authorList>
            <person name="Whitman W.B."/>
            <person name="Woyke T."/>
            <person name="Klenk H.P."/>
            <person name="Zhou Y."/>
            <person name="Lilburn T.G."/>
            <person name="Beck B.J."/>
            <person name="De Vos P."/>
            <person name="Vandamme P."/>
            <person name="Eisen J.A."/>
            <person name="Garrity G."/>
            <person name="Hugenholtz P."/>
            <person name="Kyrpides N.C."/>
        </authorList>
    </citation>
    <scope>NUCLEOTIDE SEQUENCE [LARGE SCALE GENOMIC DNA]</scope>
    <source>
        <strain evidence="7 8">CGMCC 1.10822</strain>
    </source>
</reference>
<sequence length="360" mass="38654">MATIHDVAERAGVSIKTVSRVLNGGGEVTEKTRSRIEEAMRSLEFTPSAAARMLRGRPTGLVAVIAEHLTTTPDSSEIIKGIQNVCEQLGKVLLIGETGGRQDVADRLVADMRERRVEAILFATPFHAQVTLETPLGSTPTALANCFEAACRFTQVVPDDEGGGYAAARIVLDAGHRKIAFLQLIPGMIATDLRLRGFQRALREAGVVPEPAWLLHGAEQAETDEFSHLADAVEHLFAGAERPTAILCGNDKMAMRVIFILQRRGLRVPADVSIVGFDDFRLISEALYPGLTTVALPYREIGELSGRHVLEHGDAPATTVRVPCLPVLRGTVSAPPDRPAAAASASKRPKLSEPSKAAAR</sequence>
<keyword evidence="3" id="KW-0238">DNA-binding</keyword>
<proteinExistence type="predicted"/>
<dbReference type="PRINTS" id="PR00036">
    <property type="entry name" value="HTHLACI"/>
</dbReference>
<dbReference type="CDD" id="cd01392">
    <property type="entry name" value="HTH_LacI"/>
    <property type="match status" value="1"/>
</dbReference>
<dbReference type="OrthoDB" id="269117at2"/>
<evidence type="ECO:0000256" key="2">
    <source>
        <dbReference type="ARBA" id="ARBA00023015"/>
    </source>
</evidence>
<dbReference type="Pfam" id="PF13377">
    <property type="entry name" value="Peripla_BP_3"/>
    <property type="match status" value="1"/>
</dbReference>
<evidence type="ECO:0000256" key="5">
    <source>
        <dbReference type="SAM" id="MobiDB-lite"/>
    </source>
</evidence>
<evidence type="ECO:0000256" key="4">
    <source>
        <dbReference type="ARBA" id="ARBA00023163"/>
    </source>
</evidence>
<keyword evidence="2" id="KW-0805">Transcription regulation</keyword>
<organism evidence="7 8">
    <name type="scientific">Pseudoduganella lurida</name>
    <dbReference type="NCBI Taxonomy" id="1036180"/>
    <lineage>
        <taxon>Bacteria</taxon>
        <taxon>Pseudomonadati</taxon>
        <taxon>Pseudomonadota</taxon>
        <taxon>Betaproteobacteria</taxon>
        <taxon>Burkholderiales</taxon>
        <taxon>Oxalobacteraceae</taxon>
        <taxon>Telluria group</taxon>
        <taxon>Pseudoduganella</taxon>
    </lineage>
</organism>
<evidence type="ECO:0000313" key="8">
    <source>
        <dbReference type="Proteomes" id="UP000318431"/>
    </source>
</evidence>
<dbReference type="InterPro" id="IPR028082">
    <property type="entry name" value="Peripla_BP_I"/>
</dbReference>